<accession>A0A930VT41</accession>
<evidence type="ECO:0000259" key="4">
    <source>
        <dbReference type="PROSITE" id="PS50043"/>
    </source>
</evidence>
<reference evidence="5" key="1">
    <citation type="submission" date="2020-11" db="EMBL/GenBank/DDBJ databases">
        <title>Nocardioides cynanchi sp. nov., isolated from soil of rhizosphere of Cynanchum wilfordii.</title>
        <authorList>
            <person name="Lee J.-S."/>
            <person name="Suh M.K."/>
            <person name="Kim J.-S."/>
        </authorList>
    </citation>
    <scope>NUCLEOTIDE SEQUENCE</scope>
    <source>
        <strain evidence="5">KCTC 19276</strain>
    </source>
</reference>
<keyword evidence="3" id="KW-0804">Transcription</keyword>
<dbReference type="InterPro" id="IPR059106">
    <property type="entry name" value="WHD_MalT"/>
</dbReference>
<dbReference type="SUPFAM" id="SSF46894">
    <property type="entry name" value="C-terminal effector domain of the bipartite response regulators"/>
    <property type="match status" value="1"/>
</dbReference>
<name>A0A930VT41_9ACTN</name>
<dbReference type="Pfam" id="PF17874">
    <property type="entry name" value="TPR_MalT"/>
    <property type="match status" value="1"/>
</dbReference>
<dbReference type="GO" id="GO:0006355">
    <property type="term" value="P:regulation of DNA-templated transcription"/>
    <property type="evidence" value="ECO:0007669"/>
    <property type="project" value="InterPro"/>
</dbReference>
<dbReference type="PRINTS" id="PR00038">
    <property type="entry name" value="HTHLUXR"/>
</dbReference>
<dbReference type="InterPro" id="IPR027417">
    <property type="entry name" value="P-loop_NTPase"/>
</dbReference>
<dbReference type="InterPro" id="IPR041617">
    <property type="entry name" value="TPR_MalT"/>
</dbReference>
<dbReference type="Proteomes" id="UP000660668">
    <property type="component" value="Unassembled WGS sequence"/>
</dbReference>
<dbReference type="Gene3D" id="3.40.50.300">
    <property type="entry name" value="P-loop containing nucleotide triphosphate hydrolases"/>
    <property type="match status" value="1"/>
</dbReference>
<dbReference type="SUPFAM" id="SSF52540">
    <property type="entry name" value="P-loop containing nucleoside triphosphate hydrolases"/>
    <property type="match status" value="1"/>
</dbReference>
<evidence type="ECO:0000256" key="3">
    <source>
        <dbReference type="ARBA" id="ARBA00023163"/>
    </source>
</evidence>
<keyword evidence="2" id="KW-0238">DNA-binding</keyword>
<dbReference type="CDD" id="cd06170">
    <property type="entry name" value="LuxR_C_like"/>
    <property type="match status" value="1"/>
</dbReference>
<protein>
    <submittedName>
        <fullName evidence="5">Tetratricopeptide repeat protein</fullName>
    </submittedName>
</protein>
<evidence type="ECO:0000313" key="6">
    <source>
        <dbReference type="Proteomes" id="UP000660668"/>
    </source>
</evidence>
<dbReference type="RefSeq" id="WP_194698641.1">
    <property type="nucleotide sequence ID" value="NZ_JADKPO010000055.1"/>
</dbReference>
<dbReference type="SUPFAM" id="SSF48452">
    <property type="entry name" value="TPR-like"/>
    <property type="match status" value="1"/>
</dbReference>
<evidence type="ECO:0000256" key="2">
    <source>
        <dbReference type="ARBA" id="ARBA00023125"/>
    </source>
</evidence>
<comment type="caution">
    <text evidence="5">The sequence shown here is derived from an EMBL/GenBank/DDBJ whole genome shotgun (WGS) entry which is preliminary data.</text>
</comment>
<dbReference type="EMBL" id="JADKPO010000055">
    <property type="protein sequence ID" value="MBF4770498.1"/>
    <property type="molecule type" value="Genomic_DNA"/>
</dbReference>
<keyword evidence="1" id="KW-0805">Transcription regulation</keyword>
<dbReference type="Pfam" id="PF00196">
    <property type="entry name" value="GerE"/>
    <property type="match status" value="1"/>
</dbReference>
<dbReference type="SMART" id="SM00421">
    <property type="entry name" value="HTH_LUXR"/>
    <property type="match status" value="1"/>
</dbReference>
<dbReference type="GO" id="GO:0003677">
    <property type="term" value="F:DNA binding"/>
    <property type="evidence" value="ECO:0007669"/>
    <property type="project" value="UniProtKB-KW"/>
</dbReference>
<dbReference type="InterPro" id="IPR036388">
    <property type="entry name" value="WH-like_DNA-bd_sf"/>
</dbReference>
<sequence>MTSAPLLQTKLYAPRLTHAAVDRPRLTQVLRGRLGERSSVVLVSAPAGFGKSTILAQALLGGSSGQGSPSVAWLSLDDGDSDPETYWGYVLAALRKASPEVGASAASLLEAPGSTPITTVLTSLINDLASSDQDLVLVLDDYHVIHQPVIHEAMTFLVDHLPSQLRLVVATRSDPPLPLARLRARGELVEVRAADLRFTEPEAAAYFEAMGLTLSPGELTTLEGRTEGWVAALQLAALSLQGRDDAAGFIDGFAGDDRHVVDYLVEEVVQRQSAGVHDFLLRTSVLPRLSGSLTDAVTGRNDGRAMLESLDRDNLFVVPLDDQRRWYRYHHLFADMLRARLLDELPDEVPELHRRASAWHEQDGDMAAAIDHAVAAGDADRAAGLVEAALPAMTRERREARLRRWMEALPDDVFARRPVLANGYVGALMSTGEIRGVEPRLQIAERWIEMAAAEPGDVLPAGLLFAHEQEWRQLPARVAIQRAGLSLMAGDVAATMDHAQRALDALGPDEHLGHGAATALRGLASWRLGDLAAAEAAYAETIGHFVLARHVPDILGCTDTLADLRLTLGRLRDAERAYREALDLAEAEAGPVRGTPDMYVGLASCLLERGDIEAARLHLRMSHDFDEHLGLPRYSHRWRLAESRIRAAEGDLGGALAMLDEAEQVYDLDFSPDAQPVGARRARIWVRQGRPDLALAWAAERGLKVTDELAYLREFEHLTLARALLAAGDAEVVGFLGRLLAAARAGGRLGSALEILLLRALAFQQAGDARAALDAVAQALEMAEPEGYVRTFLDEGPAMAALLTAAASRGIAPPYVARVLGTRNTTPVEPAPLPQGLVDPLSERELDVLRLLASELSGPEIARHLVVSLNTVRTHTKSIYAKLGVGSRRAAVRRAEDLGLLRR</sequence>
<feature type="domain" description="HTH luxR-type" evidence="4">
    <location>
        <begin position="834"/>
        <end position="899"/>
    </location>
</feature>
<dbReference type="Gene3D" id="1.10.10.10">
    <property type="entry name" value="Winged helix-like DNA-binding domain superfamily/Winged helix DNA-binding domain"/>
    <property type="match status" value="1"/>
</dbReference>
<dbReference type="PANTHER" id="PTHR44688:SF16">
    <property type="entry name" value="DNA-BINDING TRANSCRIPTIONAL ACTIVATOR DEVR_DOSR"/>
    <property type="match status" value="1"/>
</dbReference>
<keyword evidence="6" id="KW-1185">Reference proteome</keyword>
<proteinExistence type="predicted"/>
<dbReference type="AlphaFoldDB" id="A0A930VT41"/>
<gene>
    <name evidence="5" type="ORF">ISU10_22215</name>
</gene>
<dbReference type="Pfam" id="PF25873">
    <property type="entry name" value="WHD_MalT"/>
    <property type="match status" value="1"/>
</dbReference>
<dbReference type="PROSITE" id="PS50043">
    <property type="entry name" value="HTH_LUXR_2"/>
    <property type="match status" value="1"/>
</dbReference>
<dbReference type="InterPro" id="IPR000792">
    <property type="entry name" value="Tscrpt_reg_LuxR_C"/>
</dbReference>
<evidence type="ECO:0000256" key="1">
    <source>
        <dbReference type="ARBA" id="ARBA00023015"/>
    </source>
</evidence>
<evidence type="ECO:0000313" key="5">
    <source>
        <dbReference type="EMBL" id="MBF4770498.1"/>
    </source>
</evidence>
<dbReference type="Gene3D" id="1.25.40.10">
    <property type="entry name" value="Tetratricopeptide repeat domain"/>
    <property type="match status" value="1"/>
</dbReference>
<dbReference type="InterPro" id="IPR016032">
    <property type="entry name" value="Sig_transdc_resp-reg_C-effctor"/>
</dbReference>
<dbReference type="PANTHER" id="PTHR44688">
    <property type="entry name" value="DNA-BINDING TRANSCRIPTIONAL ACTIVATOR DEVR_DOSR"/>
    <property type="match status" value="1"/>
</dbReference>
<dbReference type="InterPro" id="IPR011990">
    <property type="entry name" value="TPR-like_helical_dom_sf"/>
</dbReference>
<organism evidence="5 6">
    <name type="scientific">Nocardioides agariphilus</name>
    <dbReference type="NCBI Taxonomy" id="433664"/>
    <lineage>
        <taxon>Bacteria</taxon>
        <taxon>Bacillati</taxon>
        <taxon>Actinomycetota</taxon>
        <taxon>Actinomycetes</taxon>
        <taxon>Propionibacteriales</taxon>
        <taxon>Nocardioidaceae</taxon>
        <taxon>Nocardioides</taxon>
    </lineage>
</organism>